<dbReference type="EMBL" id="KL584791">
    <property type="protein sequence ID" value="KEQ90443.1"/>
    <property type="molecule type" value="Genomic_DNA"/>
</dbReference>
<sequence>MVRRGAFRVPQEQVTLKRKRPSSKVILPVHVRIKTEDEDNLETLDRSSSQNESSLVTLLTDRNAHPRVSDLVRSYLDITDIVALTRVCQSLSSLYTDSLPHDWNINSRLARFVSDPNAFRRLLGNNRALIVGSIIVQFFDRLRWDDSSLDILVQEGTKAGALKTHPRRQGYQGQATRIVYAEELEYKITPWLSAGGQPQSRLKRKMKDEVREESEGERDEVIKQEGEDE</sequence>
<keyword evidence="3" id="KW-1185">Reference proteome</keyword>
<gene>
    <name evidence="2" type="ORF">AUEXF2481DRAFT_83967</name>
</gene>
<dbReference type="GeneID" id="25371783"/>
<organism evidence="2 3">
    <name type="scientific">Aureobasidium subglaciale (strain EXF-2481)</name>
    <name type="common">Aureobasidium pullulans var. subglaciale</name>
    <dbReference type="NCBI Taxonomy" id="1043005"/>
    <lineage>
        <taxon>Eukaryota</taxon>
        <taxon>Fungi</taxon>
        <taxon>Dikarya</taxon>
        <taxon>Ascomycota</taxon>
        <taxon>Pezizomycotina</taxon>
        <taxon>Dothideomycetes</taxon>
        <taxon>Dothideomycetidae</taxon>
        <taxon>Dothideales</taxon>
        <taxon>Saccotheciaceae</taxon>
        <taxon>Aureobasidium</taxon>
    </lineage>
</organism>
<dbReference type="InParanoid" id="A0A074XXZ7"/>
<reference evidence="2 3" key="1">
    <citation type="journal article" date="2014" name="BMC Genomics">
        <title>Genome sequencing of four Aureobasidium pullulans varieties: biotechnological potential, stress tolerance, and description of new species.</title>
        <authorList>
            <person name="Gostin Ar C."/>
            <person name="Ohm R.A."/>
            <person name="Kogej T."/>
            <person name="Sonjak S."/>
            <person name="Turk M."/>
            <person name="Zajc J."/>
            <person name="Zalar P."/>
            <person name="Grube M."/>
            <person name="Sun H."/>
            <person name="Han J."/>
            <person name="Sharma A."/>
            <person name="Chiniquy J."/>
            <person name="Ngan C.Y."/>
            <person name="Lipzen A."/>
            <person name="Barry K."/>
            <person name="Grigoriev I.V."/>
            <person name="Gunde-Cimerman N."/>
        </authorList>
    </citation>
    <scope>NUCLEOTIDE SEQUENCE [LARGE SCALE GENOMIC DNA]</scope>
    <source>
        <strain evidence="2 3">EXF-2481</strain>
    </source>
</reference>
<evidence type="ECO:0000313" key="3">
    <source>
        <dbReference type="Proteomes" id="UP000030641"/>
    </source>
</evidence>
<protein>
    <recommendedName>
        <fullName evidence="4">F-box domain-containing protein</fullName>
    </recommendedName>
</protein>
<dbReference type="HOGENOM" id="CLU_1209615_0_0_1"/>
<accession>A0A074XXZ7</accession>
<feature type="compositionally biased region" description="Basic and acidic residues" evidence="1">
    <location>
        <begin position="219"/>
        <end position="229"/>
    </location>
</feature>
<evidence type="ECO:0000313" key="2">
    <source>
        <dbReference type="EMBL" id="KEQ90443.1"/>
    </source>
</evidence>
<evidence type="ECO:0008006" key="4">
    <source>
        <dbReference type="Google" id="ProtNLM"/>
    </source>
</evidence>
<dbReference type="OrthoDB" id="10025998at2759"/>
<dbReference type="RefSeq" id="XP_013338929.1">
    <property type="nucleotide sequence ID" value="XM_013483475.1"/>
</dbReference>
<feature type="region of interest" description="Disordered" evidence="1">
    <location>
        <begin position="193"/>
        <end position="229"/>
    </location>
</feature>
<dbReference type="Proteomes" id="UP000030641">
    <property type="component" value="Unassembled WGS sequence"/>
</dbReference>
<name>A0A074XXZ7_AURSE</name>
<proteinExistence type="predicted"/>
<dbReference type="AlphaFoldDB" id="A0A074XXZ7"/>
<dbReference type="STRING" id="1043005.A0A074XXZ7"/>
<evidence type="ECO:0000256" key="1">
    <source>
        <dbReference type="SAM" id="MobiDB-lite"/>
    </source>
</evidence>